<keyword evidence="2" id="KW-1185">Reference proteome</keyword>
<proteinExistence type="predicted"/>
<protein>
    <submittedName>
        <fullName evidence="1">Uncharacterized protein</fullName>
    </submittedName>
</protein>
<gene>
    <name evidence="1" type="ORF">AWB67_05708</name>
</gene>
<dbReference type="Proteomes" id="UP000054925">
    <property type="component" value="Unassembled WGS sequence"/>
</dbReference>
<comment type="caution">
    <text evidence="1">The sequence shown here is derived from an EMBL/GenBank/DDBJ whole genome shotgun (WGS) entry which is preliminary data.</text>
</comment>
<sequence length="68" mass="7416">MIICYGEPDAILLNLVQTGKVPSNERGHTALDDFNHFCAYSGCNPAQLSTEAYAWARLAFVSARVGKI</sequence>
<dbReference type="AlphaFoldDB" id="A0A158KIB2"/>
<dbReference type="EMBL" id="FCOL02000057">
    <property type="protein sequence ID" value="SAL80876.1"/>
    <property type="molecule type" value="Genomic_DNA"/>
</dbReference>
<evidence type="ECO:0000313" key="2">
    <source>
        <dbReference type="Proteomes" id="UP000054925"/>
    </source>
</evidence>
<evidence type="ECO:0000313" key="1">
    <source>
        <dbReference type="EMBL" id="SAL80876.1"/>
    </source>
</evidence>
<organism evidence="1 2">
    <name type="scientific">Caballeronia terrestris</name>
    <dbReference type="NCBI Taxonomy" id="1226301"/>
    <lineage>
        <taxon>Bacteria</taxon>
        <taxon>Pseudomonadati</taxon>
        <taxon>Pseudomonadota</taxon>
        <taxon>Betaproteobacteria</taxon>
        <taxon>Burkholderiales</taxon>
        <taxon>Burkholderiaceae</taxon>
        <taxon>Caballeronia</taxon>
    </lineage>
</organism>
<name>A0A158KIB2_9BURK</name>
<reference evidence="1" key="1">
    <citation type="submission" date="2016-01" db="EMBL/GenBank/DDBJ databases">
        <authorList>
            <person name="Peeters C."/>
        </authorList>
    </citation>
    <scope>NUCLEOTIDE SEQUENCE [LARGE SCALE GENOMIC DNA]</scope>
    <source>
        <strain evidence="1">LMG 22937</strain>
    </source>
</reference>
<accession>A0A158KIB2</accession>